<evidence type="ECO:0000313" key="2">
    <source>
        <dbReference type="Proteomes" id="UP000789920"/>
    </source>
</evidence>
<accession>A0ACA9NSM1</accession>
<proteinExistence type="predicted"/>
<dbReference type="EMBL" id="CAJVQC010015747">
    <property type="protein sequence ID" value="CAG8670080.1"/>
    <property type="molecule type" value="Genomic_DNA"/>
</dbReference>
<keyword evidence="2" id="KW-1185">Reference proteome</keyword>
<reference evidence="1" key="1">
    <citation type="submission" date="2021-06" db="EMBL/GenBank/DDBJ databases">
        <authorList>
            <person name="Kallberg Y."/>
            <person name="Tangrot J."/>
            <person name="Rosling A."/>
        </authorList>
    </citation>
    <scope>NUCLEOTIDE SEQUENCE</scope>
    <source>
        <strain evidence="1">MA461A</strain>
    </source>
</reference>
<feature type="non-terminal residue" evidence="1">
    <location>
        <position position="1"/>
    </location>
</feature>
<dbReference type="Proteomes" id="UP000789920">
    <property type="component" value="Unassembled WGS sequence"/>
</dbReference>
<evidence type="ECO:0000313" key="1">
    <source>
        <dbReference type="EMBL" id="CAG8670080.1"/>
    </source>
</evidence>
<protein>
    <submittedName>
        <fullName evidence="1">4137_t:CDS:1</fullName>
    </submittedName>
</protein>
<sequence length="203" mass="22353">SNDFKPKDVQRDQQLRDQFPSGPCTANAVSLRYSKSLNNRKTDNKKSENAFITTEFNKPFDSWQVNNYQIQNFTESPVGDNDINIFPRIAASTLFAIPTETETTKTTPTVALDCCDTGGPGIINKLPGAFYSISYDAVSLEDCCRKCSADSACIGWGYNIKTKTCFAESINDPDAEEFCKYSADHYANFVGGRPGCGGCRAKI</sequence>
<name>A0ACA9NSM1_9GLOM</name>
<comment type="caution">
    <text evidence="1">The sequence shown here is derived from an EMBL/GenBank/DDBJ whole genome shotgun (WGS) entry which is preliminary data.</text>
</comment>
<organism evidence="1 2">
    <name type="scientific">Racocetra persica</name>
    <dbReference type="NCBI Taxonomy" id="160502"/>
    <lineage>
        <taxon>Eukaryota</taxon>
        <taxon>Fungi</taxon>
        <taxon>Fungi incertae sedis</taxon>
        <taxon>Mucoromycota</taxon>
        <taxon>Glomeromycotina</taxon>
        <taxon>Glomeromycetes</taxon>
        <taxon>Diversisporales</taxon>
        <taxon>Gigasporaceae</taxon>
        <taxon>Racocetra</taxon>
    </lineage>
</organism>
<gene>
    <name evidence="1" type="ORF">RPERSI_LOCUS8636</name>
</gene>